<protein>
    <submittedName>
        <fullName evidence="3">Uncharacterized protein</fullName>
    </submittedName>
</protein>
<feature type="region of interest" description="Disordered" evidence="2">
    <location>
        <begin position="41"/>
        <end position="108"/>
    </location>
</feature>
<evidence type="ECO:0000313" key="4">
    <source>
        <dbReference type="Proteomes" id="UP001642540"/>
    </source>
</evidence>
<gene>
    <name evidence="3" type="ORF">ODALV1_LOCUS3713</name>
</gene>
<feature type="compositionally biased region" description="Polar residues" evidence="2">
    <location>
        <begin position="41"/>
        <end position="59"/>
    </location>
</feature>
<reference evidence="3 4" key="1">
    <citation type="submission" date="2024-08" db="EMBL/GenBank/DDBJ databases">
        <authorList>
            <person name="Cucini C."/>
            <person name="Frati F."/>
        </authorList>
    </citation>
    <scope>NUCLEOTIDE SEQUENCE [LARGE SCALE GENOMIC DNA]</scope>
</reference>
<evidence type="ECO:0000256" key="1">
    <source>
        <dbReference type="SAM" id="Coils"/>
    </source>
</evidence>
<feature type="compositionally biased region" description="Polar residues" evidence="2">
    <location>
        <begin position="95"/>
        <end position="104"/>
    </location>
</feature>
<feature type="coiled-coil region" evidence="1">
    <location>
        <begin position="393"/>
        <end position="420"/>
    </location>
</feature>
<keyword evidence="1" id="KW-0175">Coiled coil</keyword>
<sequence>MARNFWQSNPPRLPPPSHYKPQSSTGSFPIIYNYHNLHQTQLQRHQQVAQSSWNSNSAIVPSPPSFPTNTNHHHHQQQKQQQQTQPFGATGQQQKYSFPHNTDGGNIHESRQYFGHAEVQPKDTPGTNAPQAKETHFIQQEIDTSTQQSFTETVQSYENEKLQSGVKRIRKHTQFVQNIQCDHASDKKKITDEVSPKLSPSLPQTLFENTENGKVEASIVGEEILMLHKTFQVDIKDLRWQFSYLSEELKKSQCEPLESSEQLREQQRTKFFQLLQKLTDKFELVEKQFVEYISLFKSHVEIVRRESNTTATIPHQVFRASGAMSQEVAKKIADQEEYIGKLEFRGKLLVSQLRKRHLDCENFKRMIQAQSAQHEEHIQSLHRFYIGSKLIEILEVQTRNTELKSENTDLKKRNGELEAMLQMNIVVEEVMTSSEDE</sequence>
<name>A0ABP1PWU8_9HEXA</name>
<dbReference type="Proteomes" id="UP001642540">
    <property type="component" value="Unassembled WGS sequence"/>
</dbReference>
<feature type="compositionally biased region" description="Polar residues" evidence="2">
    <location>
        <begin position="1"/>
        <end position="10"/>
    </location>
</feature>
<comment type="caution">
    <text evidence="3">The sequence shown here is derived from an EMBL/GenBank/DDBJ whole genome shotgun (WGS) entry which is preliminary data.</text>
</comment>
<organism evidence="3 4">
    <name type="scientific">Orchesella dallaii</name>
    <dbReference type="NCBI Taxonomy" id="48710"/>
    <lineage>
        <taxon>Eukaryota</taxon>
        <taxon>Metazoa</taxon>
        <taxon>Ecdysozoa</taxon>
        <taxon>Arthropoda</taxon>
        <taxon>Hexapoda</taxon>
        <taxon>Collembola</taxon>
        <taxon>Entomobryomorpha</taxon>
        <taxon>Entomobryoidea</taxon>
        <taxon>Orchesellidae</taxon>
        <taxon>Orchesellinae</taxon>
        <taxon>Orchesella</taxon>
    </lineage>
</organism>
<keyword evidence="4" id="KW-1185">Reference proteome</keyword>
<accession>A0ABP1PWU8</accession>
<evidence type="ECO:0000256" key="2">
    <source>
        <dbReference type="SAM" id="MobiDB-lite"/>
    </source>
</evidence>
<feature type="compositionally biased region" description="Low complexity" evidence="2">
    <location>
        <begin position="78"/>
        <end position="94"/>
    </location>
</feature>
<feature type="region of interest" description="Disordered" evidence="2">
    <location>
        <begin position="1"/>
        <end position="25"/>
    </location>
</feature>
<dbReference type="EMBL" id="CAXLJM020000012">
    <property type="protein sequence ID" value="CAL8077147.1"/>
    <property type="molecule type" value="Genomic_DNA"/>
</dbReference>
<proteinExistence type="predicted"/>
<evidence type="ECO:0000313" key="3">
    <source>
        <dbReference type="EMBL" id="CAL8077147.1"/>
    </source>
</evidence>